<sequence>MNKMCKTLLVVMLFSLLLSMQAYAAGGQEQQKGPVFESTLVEANESTTTKRAFNSAIFELTNNRLLLTYDDYTDVMDASPGVISGKISEDGGRTWGEKFLIQENIGQKNVTNQGIVRLKTGELALFFAKQDDNAEVSMYMKRSADEGLTWGQPRNITPYTGHHVTANDRAVMLSSGRIILPLGGKSAAQPGKTGAFAIYSDDDGETWTVGPFVNMPTGAPAEPVLVELKDKRVMLLIRSTLKYIYKAYSDDGGTTWGDPVKTDLNSPYTPQMVKRIPDNGLGPLLLIWNNVSTEVRRPLTMALSGDEGETWTNFINLTPSNSGVYAYPSITTYRDEVLITYYTYNPLPDGKYTLPLKLQIWKLADITAGTGFGNAASLTADASNVQGGETFKVRYGLSSVSERVYAQDVTFAFDPSSVEFVSAASVKSGVNLLETSANPNGTVQLILASAGPGNEITGQGDIVELTFKAKFVSQTTASEIRITDAALADGQGVEYVAELSSVSIQVTAGLPGDINQDNKVTVGDLAIMAANYGKNSGSPDWEQVKRADLNGDGKIDIEDLAILAKKVKR</sequence>
<reference evidence="3 4" key="1">
    <citation type="journal article" date="2009" name="Int. J. Syst. Evol. Microbiol.">
        <title>Paenibacillus contaminans sp. nov., isolated from a contaminated laboratory plate.</title>
        <authorList>
            <person name="Chou J.H."/>
            <person name="Lee J.H."/>
            <person name="Lin M.C."/>
            <person name="Chang P.S."/>
            <person name="Arun A.B."/>
            <person name="Young C.C."/>
            <person name="Chen W.M."/>
        </authorList>
    </citation>
    <scope>NUCLEOTIDE SEQUENCE [LARGE SCALE GENOMIC DNA]</scope>
    <source>
        <strain evidence="3 4">CKOBP-6</strain>
    </source>
</reference>
<dbReference type="SUPFAM" id="SSF50939">
    <property type="entry name" value="Sialidases"/>
    <property type="match status" value="1"/>
</dbReference>
<feature type="chain" id="PRO_5016342261" description="Dockerin domain-containing protein" evidence="1">
    <location>
        <begin position="25"/>
        <end position="569"/>
    </location>
</feature>
<evidence type="ECO:0000259" key="2">
    <source>
        <dbReference type="PROSITE" id="PS51766"/>
    </source>
</evidence>
<dbReference type="Gene3D" id="2.60.40.680">
    <property type="match status" value="1"/>
</dbReference>
<dbReference type="GO" id="GO:0030246">
    <property type="term" value="F:carbohydrate binding"/>
    <property type="evidence" value="ECO:0007669"/>
    <property type="project" value="InterPro"/>
</dbReference>
<evidence type="ECO:0000256" key="1">
    <source>
        <dbReference type="SAM" id="SignalP"/>
    </source>
</evidence>
<dbReference type="Gene3D" id="1.10.1330.10">
    <property type="entry name" value="Dockerin domain"/>
    <property type="match status" value="1"/>
</dbReference>
<dbReference type="PROSITE" id="PS00018">
    <property type="entry name" value="EF_HAND_1"/>
    <property type="match status" value="2"/>
</dbReference>
<dbReference type="AlphaFoldDB" id="A0A329LQN7"/>
<organism evidence="3 4">
    <name type="scientific">Paenibacillus contaminans</name>
    <dbReference type="NCBI Taxonomy" id="450362"/>
    <lineage>
        <taxon>Bacteria</taxon>
        <taxon>Bacillati</taxon>
        <taxon>Bacillota</taxon>
        <taxon>Bacilli</taxon>
        <taxon>Bacillales</taxon>
        <taxon>Paenibacillaceae</taxon>
        <taxon>Paenibacillus</taxon>
    </lineage>
</organism>
<name>A0A329LQN7_9BACL</name>
<dbReference type="Pfam" id="PF13088">
    <property type="entry name" value="BNR_2"/>
    <property type="match status" value="1"/>
</dbReference>
<dbReference type="PANTHER" id="PTHR43752">
    <property type="entry name" value="BNR/ASP-BOX REPEAT FAMILY PROTEIN"/>
    <property type="match status" value="1"/>
</dbReference>
<dbReference type="InterPro" id="IPR008965">
    <property type="entry name" value="CBM2/CBM3_carb-bd_dom_sf"/>
</dbReference>
<dbReference type="CDD" id="cd14254">
    <property type="entry name" value="Dockerin_II"/>
    <property type="match status" value="1"/>
</dbReference>
<dbReference type="InterPro" id="IPR002102">
    <property type="entry name" value="Cohesin_dom"/>
</dbReference>
<feature type="domain" description="Dockerin" evidence="2">
    <location>
        <begin position="507"/>
        <end position="569"/>
    </location>
</feature>
<dbReference type="InterPro" id="IPR036439">
    <property type="entry name" value="Dockerin_dom_sf"/>
</dbReference>
<dbReference type="PROSITE" id="PS51766">
    <property type="entry name" value="DOCKERIN"/>
    <property type="match status" value="1"/>
</dbReference>
<dbReference type="CDD" id="cd15482">
    <property type="entry name" value="Sialidase_non-viral"/>
    <property type="match status" value="1"/>
</dbReference>
<evidence type="ECO:0000313" key="4">
    <source>
        <dbReference type="Proteomes" id="UP000250369"/>
    </source>
</evidence>
<dbReference type="CDD" id="cd08547">
    <property type="entry name" value="Type_II_cohesin"/>
    <property type="match status" value="1"/>
</dbReference>
<dbReference type="EMBL" id="QMFB01000047">
    <property type="protein sequence ID" value="RAV09758.1"/>
    <property type="molecule type" value="Genomic_DNA"/>
</dbReference>
<protein>
    <recommendedName>
        <fullName evidence="2">Dockerin domain-containing protein</fullName>
    </recommendedName>
</protein>
<dbReference type="RefSeq" id="WP_113036447.1">
    <property type="nucleotide sequence ID" value="NZ_QMFB01000047.1"/>
</dbReference>
<dbReference type="SUPFAM" id="SSF49384">
    <property type="entry name" value="Carbohydrate-binding domain"/>
    <property type="match status" value="1"/>
</dbReference>
<dbReference type="Pfam" id="PF00963">
    <property type="entry name" value="Cohesin"/>
    <property type="match status" value="1"/>
</dbReference>
<accession>A0A329LQN7</accession>
<dbReference type="Proteomes" id="UP000250369">
    <property type="component" value="Unassembled WGS sequence"/>
</dbReference>
<dbReference type="Gene3D" id="2.120.10.10">
    <property type="match status" value="1"/>
</dbReference>
<dbReference type="InterPro" id="IPR018247">
    <property type="entry name" value="EF_Hand_1_Ca_BS"/>
</dbReference>
<dbReference type="InterPro" id="IPR002105">
    <property type="entry name" value="Dockerin_1_rpt"/>
</dbReference>
<dbReference type="GO" id="GO:0004553">
    <property type="term" value="F:hydrolase activity, hydrolyzing O-glycosyl compounds"/>
    <property type="evidence" value="ECO:0007669"/>
    <property type="project" value="InterPro"/>
</dbReference>
<dbReference type="PANTHER" id="PTHR43752:SF2">
    <property type="entry name" value="BNR_ASP-BOX REPEAT FAMILY PROTEIN"/>
    <property type="match status" value="1"/>
</dbReference>
<dbReference type="InterPro" id="IPR011040">
    <property type="entry name" value="Sialidase"/>
</dbReference>
<dbReference type="OrthoDB" id="41724at2"/>
<keyword evidence="1" id="KW-0732">Signal</keyword>
<evidence type="ECO:0000313" key="3">
    <source>
        <dbReference type="EMBL" id="RAV09758.1"/>
    </source>
</evidence>
<proteinExistence type="predicted"/>
<comment type="caution">
    <text evidence="3">The sequence shown here is derived from an EMBL/GenBank/DDBJ whole genome shotgun (WGS) entry which is preliminary data.</text>
</comment>
<dbReference type="InterPro" id="IPR036278">
    <property type="entry name" value="Sialidase_sf"/>
</dbReference>
<feature type="signal peptide" evidence="1">
    <location>
        <begin position="1"/>
        <end position="24"/>
    </location>
</feature>
<dbReference type="SUPFAM" id="SSF63446">
    <property type="entry name" value="Type I dockerin domain"/>
    <property type="match status" value="1"/>
</dbReference>
<gene>
    <name evidence="3" type="ORF">DQG23_38955</name>
</gene>
<dbReference type="Pfam" id="PF00404">
    <property type="entry name" value="Dockerin_1"/>
    <property type="match status" value="1"/>
</dbReference>
<keyword evidence="4" id="KW-1185">Reference proteome</keyword>
<dbReference type="GO" id="GO:0000272">
    <property type="term" value="P:polysaccharide catabolic process"/>
    <property type="evidence" value="ECO:0007669"/>
    <property type="project" value="InterPro"/>
</dbReference>
<dbReference type="InterPro" id="IPR016134">
    <property type="entry name" value="Dockerin_dom"/>
</dbReference>